<feature type="transmembrane region" description="Helical" evidence="2">
    <location>
        <begin position="96"/>
        <end position="116"/>
    </location>
</feature>
<evidence type="ECO:0000256" key="1">
    <source>
        <dbReference type="SAM" id="MobiDB-lite"/>
    </source>
</evidence>
<organism evidence="3 4">
    <name type="scientific">Oikopleura dioica</name>
    <name type="common">Tunicate</name>
    <dbReference type="NCBI Taxonomy" id="34765"/>
    <lineage>
        <taxon>Eukaryota</taxon>
        <taxon>Metazoa</taxon>
        <taxon>Chordata</taxon>
        <taxon>Tunicata</taxon>
        <taxon>Appendicularia</taxon>
        <taxon>Copelata</taxon>
        <taxon>Oikopleuridae</taxon>
        <taxon>Oikopleura</taxon>
    </lineage>
</organism>
<gene>
    <name evidence="3" type="ORF">OKIOD_LOCUS4918</name>
</gene>
<keyword evidence="2" id="KW-0812">Transmembrane</keyword>
<protein>
    <submittedName>
        <fullName evidence="3">Oidioi.mRNA.OKI2018_I69.XSR.g13360.t1.cds</fullName>
    </submittedName>
</protein>
<keyword evidence="2" id="KW-1133">Transmembrane helix</keyword>
<keyword evidence="2" id="KW-0472">Membrane</keyword>
<evidence type="ECO:0000313" key="3">
    <source>
        <dbReference type="EMBL" id="CAG5094220.1"/>
    </source>
</evidence>
<sequence>MTENENAQEEDVSDTVPPRRNCCVIITETAAFRRSQTWWLQWRSYISKFILWGGIVGICIGYGFLWDKCAAPSTGSAHKECWTTPYTAECFPCGVWIARWLGLLFLLTLIFCYMFYSVIKSCNCLLYGCWPFIPVTPTPEIEARASNNQIYPMEEEWQNPSHWGLDLPSYDDALEMPKVDEDTFDASRGGVENRAYDQSSLGPPPEYEAPEPSAPPIYQTNEETADSSGSWNT</sequence>
<name>A0ABN7SAC8_OIKDI</name>
<feature type="region of interest" description="Disordered" evidence="1">
    <location>
        <begin position="183"/>
        <end position="233"/>
    </location>
</feature>
<accession>A0ABN7SAC8</accession>
<reference evidence="3 4" key="1">
    <citation type="submission" date="2021-04" db="EMBL/GenBank/DDBJ databases">
        <authorList>
            <person name="Bliznina A."/>
        </authorList>
    </citation>
    <scope>NUCLEOTIDE SEQUENCE [LARGE SCALE GENOMIC DNA]</scope>
</reference>
<proteinExistence type="predicted"/>
<keyword evidence="4" id="KW-1185">Reference proteome</keyword>
<feature type="compositionally biased region" description="Polar residues" evidence="1">
    <location>
        <begin position="218"/>
        <end position="233"/>
    </location>
</feature>
<dbReference type="Proteomes" id="UP001158576">
    <property type="component" value="Chromosome XSR"/>
</dbReference>
<dbReference type="EMBL" id="OU015569">
    <property type="protein sequence ID" value="CAG5094220.1"/>
    <property type="molecule type" value="Genomic_DNA"/>
</dbReference>
<evidence type="ECO:0000313" key="4">
    <source>
        <dbReference type="Proteomes" id="UP001158576"/>
    </source>
</evidence>
<feature type="transmembrane region" description="Helical" evidence="2">
    <location>
        <begin position="49"/>
        <end position="66"/>
    </location>
</feature>
<feature type="compositionally biased region" description="Pro residues" evidence="1">
    <location>
        <begin position="202"/>
        <end position="215"/>
    </location>
</feature>
<evidence type="ECO:0000256" key="2">
    <source>
        <dbReference type="SAM" id="Phobius"/>
    </source>
</evidence>